<evidence type="ECO:0000256" key="1">
    <source>
        <dbReference type="SAM" id="MobiDB-lite"/>
    </source>
</evidence>
<dbReference type="AlphaFoldDB" id="A0A1H5XR92"/>
<dbReference type="EMBL" id="FNVD01000012">
    <property type="protein sequence ID" value="SEG14173.1"/>
    <property type="molecule type" value="Genomic_DNA"/>
</dbReference>
<dbReference type="Proteomes" id="UP000236742">
    <property type="component" value="Unassembled WGS sequence"/>
</dbReference>
<evidence type="ECO:0000313" key="2">
    <source>
        <dbReference type="EMBL" id="SEG14173.1"/>
    </source>
</evidence>
<gene>
    <name evidence="2" type="ORF">SAMN05421751_11243</name>
</gene>
<evidence type="ECO:0000313" key="3">
    <source>
        <dbReference type="Proteomes" id="UP000236742"/>
    </source>
</evidence>
<feature type="compositionally biased region" description="Basic and acidic residues" evidence="1">
    <location>
        <begin position="117"/>
        <end position="126"/>
    </location>
</feature>
<dbReference type="RefSeq" id="WP_104008675.1">
    <property type="nucleotide sequence ID" value="NZ_FNVD01000012.1"/>
</dbReference>
<reference evidence="2 3" key="1">
    <citation type="submission" date="2016-10" db="EMBL/GenBank/DDBJ databases">
        <authorList>
            <person name="de Groot N.N."/>
        </authorList>
    </citation>
    <scope>NUCLEOTIDE SEQUENCE [LARGE SCALE GENOMIC DNA]</scope>
    <source>
        <strain evidence="2 3">DSM 23413</strain>
    </source>
</reference>
<dbReference type="OrthoDB" id="7861976at2"/>
<protein>
    <recommendedName>
        <fullName evidence="4">Flagellar FliJ protein</fullName>
    </recommendedName>
</protein>
<keyword evidence="3" id="KW-1185">Reference proteome</keyword>
<feature type="region of interest" description="Disordered" evidence="1">
    <location>
        <begin position="113"/>
        <end position="143"/>
    </location>
</feature>
<proteinExistence type="predicted"/>
<evidence type="ECO:0008006" key="4">
    <source>
        <dbReference type="Google" id="ProtNLM"/>
    </source>
</evidence>
<name>A0A1H5XR92_9RHOB</name>
<sequence>MEMKDLRQLATLTELMFLKEAEQIRPLIAQEQGCRRRLAQLDKSASEADRHYAADPRLRASGAEIAWKSWETGTRSRLNVELARVVALRRHATERVQRAFGRDQSMQALLQTTRQKALRDHARRQEAQLSEAALLRPPRRNAP</sequence>
<organism evidence="2 3">
    <name type="scientific">Jhaorihella thermophila</name>
    <dbReference type="NCBI Taxonomy" id="488547"/>
    <lineage>
        <taxon>Bacteria</taxon>
        <taxon>Pseudomonadati</taxon>
        <taxon>Pseudomonadota</taxon>
        <taxon>Alphaproteobacteria</taxon>
        <taxon>Rhodobacterales</taxon>
        <taxon>Paracoccaceae</taxon>
        <taxon>Jhaorihella</taxon>
    </lineage>
</organism>
<accession>A0A1H5XR92</accession>